<dbReference type="Proteomes" id="UP001460888">
    <property type="component" value="Unassembled WGS sequence"/>
</dbReference>
<gene>
    <name evidence="2" type="ORF">SADO_11969</name>
</gene>
<feature type="transmembrane region" description="Helical" evidence="1">
    <location>
        <begin position="12"/>
        <end position="30"/>
    </location>
</feature>
<keyword evidence="1" id="KW-0472">Membrane</keyword>
<reference evidence="2 3" key="1">
    <citation type="submission" date="2013-03" db="EMBL/GenBank/DDBJ databases">
        <title>Salinisphaera dokdonensis CL-ES53 Genome Sequencing.</title>
        <authorList>
            <person name="Li C."/>
            <person name="Lai Q."/>
            <person name="Shao Z."/>
        </authorList>
    </citation>
    <scope>NUCLEOTIDE SEQUENCE [LARGE SCALE GENOMIC DNA]</scope>
    <source>
        <strain evidence="2 3">CL-ES53</strain>
    </source>
</reference>
<evidence type="ECO:0000313" key="2">
    <source>
        <dbReference type="EMBL" id="MES1929970.1"/>
    </source>
</evidence>
<proteinExistence type="predicted"/>
<evidence type="ECO:0000256" key="1">
    <source>
        <dbReference type="SAM" id="Phobius"/>
    </source>
</evidence>
<sequence length="178" mass="20702">MLPNFPTDNLYKFMALSGTVIILFSVYYPIHVGFEALEKEVTLEEEGKVLDARIDQLYRDLESQFPGALARDSEKRKFFDPTFEREAARDRNDAPTSEGFDEMTVDVLDQLDQLREADIRLEGKIILVRELRRHTNRVEWLSWLTLFIGAGLAGLGYTLWYTRVQRPLDNDLQKVSDR</sequence>
<organism evidence="2 3">
    <name type="scientific">Salinisphaera dokdonensis CL-ES53</name>
    <dbReference type="NCBI Taxonomy" id="1304272"/>
    <lineage>
        <taxon>Bacteria</taxon>
        <taxon>Pseudomonadati</taxon>
        <taxon>Pseudomonadota</taxon>
        <taxon>Gammaproteobacteria</taxon>
        <taxon>Salinisphaerales</taxon>
        <taxon>Salinisphaeraceae</taxon>
        <taxon>Salinisphaera</taxon>
    </lineage>
</organism>
<name>A0ABV2B2W3_9GAMM</name>
<comment type="caution">
    <text evidence="2">The sequence shown here is derived from an EMBL/GenBank/DDBJ whole genome shotgun (WGS) entry which is preliminary data.</text>
</comment>
<dbReference type="RefSeq" id="WP_353111708.1">
    <property type="nucleotide sequence ID" value="NZ_APND01000003.1"/>
</dbReference>
<dbReference type="EMBL" id="APND01000003">
    <property type="protein sequence ID" value="MES1929970.1"/>
    <property type="molecule type" value="Genomic_DNA"/>
</dbReference>
<feature type="transmembrane region" description="Helical" evidence="1">
    <location>
        <begin position="140"/>
        <end position="160"/>
    </location>
</feature>
<evidence type="ECO:0000313" key="3">
    <source>
        <dbReference type="Proteomes" id="UP001460888"/>
    </source>
</evidence>
<protein>
    <submittedName>
        <fullName evidence="2">Uncharacterized protein</fullName>
    </submittedName>
</protein>
<keyword evidence="1" id="KW-1133">Transmembrane helix</keyword>
<keyword evidence="1" id="KW-0812">Transmembrane</keyword>
<keyword evidence="3" id="KW-1185">Reference proteome</keyword>
<accession>A0ABV2B2W3</accession>